<dbReference type="EMBL" id="QFPN01000001">
    <property type="protein sequence ID" value="PZQ19008.1"/>
    <property type="molecule type" value="Genomic_DNA"/>
</dbReference>
<evidence type="ECO:0000313" key="2">
    <source>
        <dbReference type="Proteomes" id="UP000249577"/>
    </source>
</evidence>
<protein>
    <submittedName>
        <fullName evidence="1">Uncharacterized protein</fullName>
    </submittedName>
</protein>
<accession>A0A2W5KUA5</accession>
<evidence type="ECO:0000313" key="1">
    <source>
        <dbReference type="EMBL" id="PZQ19008.1"/>
    </source>
</evidence>
<name>A0A2W5KUA5_ANCNO</name>
<proteinExistence type="predicted"/>
<dbReference type="Proteomes" id="UP000249577">
    <property type="component" value="Unassembled WGS sequence"/>
</dbReference>
<reference evidence="1 2" key="1">
    <citation type="submission" date="2017-08" db="EMBL/GenBank/DDBJ databases">
        <title>Infants hospitalized years apart are colonized by the same room-sourced microbial strains.</title>
        <authorList>
            <person name="Brooks B."/>
            <person name="Olm M.R."/>
            <person name="Firek B.A."/>
            <person name="Baker R."/>
            <person name="Thomas B.C."/>
            <person name="Morowitz M.J."/>
            <person name="Banfield J.F."/>
        </authorList>
    </citation>
    <scope>NUCLEOTIDE SEQUENCE [LARGE SCALE GENOMIC DNA]</scope>
    <source>
        <strain evidence="1">S2_005_003_R2_43</strain>
    </source>
</reference>
<dbReference type="AlphaFoldDB" id="A0A2W5KUA5"/>
<sequence length="236" mass="26320">MSVDERRLLWNAAAAARLALARTAPPPPVLLHALKRRWVPKTARAAVDGYWRAHPLRADRLARALAAKSEPPSGWRWTAPEIRAGFRLPPQPFRVESEAGPGRCAICGQPVFRLGWHEDLWNEGAPNARAGWHAACVAAWRFWLAPQTARKLVARIQRHRCALTGKRLLRGAELDHRVPLHEVWRDRRAAPYAELLSYWGLGNLQVVNTKAHAEKTAAEASARASLRAVARLGRAA</sequence>
<organism evidence="1 2">
    <name type="scientific">Ancylobacter novellus</name>
    <name type="common">Thiobacillus novellus</name>
    <dbReference type="NCBI Taxonomy" id="921"/>
    <lineage>
        <taxon>Bacteria</taxon>
        <taxon>Pseudomonadati</taxon>
        <taxon>Pseudomonadota</taxon>
        <taxon>Alphaproteobacteria</taxon>
        <taxon>Hyphomicrobiales</taxon>
        <taxon>Xanthobacteraceae</taxon>
        <taxon>Ancylobacter</taxon>
    </lineage>
</organism>
<gene>
    <name evidence="1" type="ORF">DI565_01005</name>
</gene>
<comment type="caution">
    <text evidence="1">The sequence shown here is derived from an EMBL/GenBank/DDBJ whole genome shotgun (WGS) entry which is preliminary data.</text>
</comment>